<dbReference type="Proteomes" id="UP001500665">
    <property type="component" value="Unassembled WGS sequence"/>
</dbReference>
<name>A0ABN1Q8Z9_9ACTN</name>
<reference evidence="4 5" key="1">
    <citation type="journal article" date="2019" name="Int. J. Syst. Evol. Microbiol.">
        <title>The Global Catalogue of Microorganisms (GCM) 10K type strain sequencing project: providing services to taxonomists for standard genome sequencing and annotation.</title>
        <authorList>
            <consortium name="The Broad Institute Genomics Platform"/>
            <consortium name="The Broad Institute Genome Sequencing Center for Infectious Disease"/>
            <person name="Wu L."/>
            <person name="Ma J."/>
        </authorList>
    </citation>
    <scope>NUCLEOTIDE SEQUENCE [LARGE SCALE GENOMIC DNA]</scope>
    <source>
        <strain evidence="4 5">JCM 10696</strain>
    </source>
</reference>
<keyword evidence="5" id="KW-1185">Reference proteome</keyword>
<dbReference type="EMBL" id="BAAAHH010000002">
    <property type="protein sequence ID" value="GAA0939270.1"/>
    <property type="molecule type" value="Genomic_DNA"/>
</dbReference>
<comment type="caution">
    <text evidence="4">The sequence shown here is derived from an EMBL/GenBank/DDBJ whole genome shotgun (WGS) entry which is preliminary data.</text>
</comment>
<feature type="signal peptide" evidence="2">
    <location>
        <begin position="1"/>
        <end position="19"/>
    </location>
</feature>
<organism evidence="4 5">
    <name type="scientific">Actinocorallia libanotica</name>
    <dbReference type="NCBI Taxonomy" id="46162"/>
    <lineage>
        <taxon>Bacteria</taxon>
        <taxon>Bacillati</taxon>
        <taxon>Actinomycetota</taxon>
        <taxon>Actinomycetes</taxon>
        <taxon>Streptosporangiales</taxon>
        <taxon>Thermomonosporaceae</taxon>
        <taxon>Actinocorallia</taxon>
    </lineage>
</organism>
<evidence type="ECO:0000313" key="5">
    <source>
        <dbReference type="Proteomes" id="UP001500665"/>
    </source>
</evidence>
<dbReference type="InterPro" id="IPR052169">
    <property type="entry name" value="CW_Biosynth-Accessory"/>
</dbReference>
<dbReference type="Gene3D" id="3.60.21.10">
    <property type="match status" value="1"/>
</dbReference>
<feature type="chain" id="PRO_5047243410" description="Capsule synthesis protein CapA domain-containing protein" evidence="2">
    <location>
        <begin position="20"/>
        <end position="343"/>
    </location>
</feature>
<dbReference type="PANTHER" id="PTHR33393:SF13">
    <property type="entry name" value="PGA BIOSYNTHESIS PROTEIN CAPA"/>
    <property type="match status" value="1"/>
</dbReference>
<sequence length="343" mass="35286">MRRLIAAGTVFALVGGALSGCGGDEDAAAKDLPPVTVAFGGDVNFEGGLRDRLADPASALGPISQWLGAADLSVVNLETAVTEGGTPAAKQFTFRSPATAFDALKGAGVDVASMANNHGMDYGAEGLRDSLAAAKEKGFPVVGVGENADAAFKPYVAEVKGTRIAVFGTTQVLDDELASAWTATDAQAGLASAKDPARLVAAVKKAKDEYDTVIVKVHWGVEKQSCPSADQKTLADQLVEAGADAVVGSHAHVLQAGGFHPKQKGKYIHYGLGNFVFYSFTPGTPTSQSGVLVLTFKGHEVQKADWAPAVLESPGLPRPLTGTEAQSAYTGWTALNGCAGLDQ</sequence>
<evidence type="ECO:0000256" key="2">
    <source>
        <dbReference type="SAM" id="SignalP"/>
    </source>
</evidence>
<evidence type="ECO:0000259" key="3">
    <source>
        <dbReference type="SMART" id="SM00854"/>
    </source>
</evidence>
<comment type="similarity">
    <text evidence="1">Belongs to the CapA family.</text>
</comment>
<dbReference type="InterPro" id="IPR019079">
    <property type="entry name" value="Capsule_synth_CapA"/>
</dbReference>
<accession>A0ABN1Q8Z9</accession>
<dbReference type="Pfam" id="PF09587">
    <property type="entry name" value="PGA_cap"/>
    <property type="match status" value="1"/>
</dbReference>
<evidence type="ECO:0000313" key="4">
    <source>
        <dbReference type="EMBL" id="GAA0939270.1"/>
    </source>
</evidence>
<feature type="domain" description="Capsule synthesis protein CapA" evidence="3">
    <location>
        <begin position="36"/>
        <end position="279"/>
    </location>
</feature>
<dbReference type="InterPro" id="IPR029052">
    <property type="entry name" value="Metallo-depent_PP-like"/>
</dbReference>
<evidence type="ECO:0000256" key="1">
    <source>
        <dbReference type="ARBA" id="ARBA00005662"/>
    </source>
</evidence>
<keyword evidence="2" id="KW-0732">Signal</keyword>
<dbReference type="SUPFAM" id="SSF56300">
    <property type="entry name" value="Metallo-dependent phosphatases"/>
    <property type="match status" value="1"/>
</dbReference>
<dbReference type="PROSITE" id="PS51257">
    <property type="entry name" value="PROKAR_LIPOPROTEIN"/>
    <property type="match status" value="1"/>
</dbReference>
<dbReference type="SMART" id="SM00854">
    <property type="entry name" value="PGA_cap"/>
    <property type="match status" value="1"/>
</dbReference>
<protein>
    <recommendedName>
        <fullName evidence="3">Capsule synthesis protein CapA domain-containing protein</fullName>
    </recommendedName>
</protein>
<proteinExistence type="inferred from homology"/>
<gene>
    <name evidence="4" type="ORF">GCM10009550_07670</name>
</gene>
<dbReference type="PANTHER" id="PTHR33393">
    <property type="entry name" value="POLYGLUTAMINE SYNTHESIS ACCESSORY PROTEIN RV0574C-RELATED"/>
    <property type="match status" value="1"/>
</dbReference>
<dbReference type="CDD" id="cd07381">
    <property type="entry name" value="MPP_CapA"/>
    <property type="match status" value="1"/>
</dbReference>